<evidence type="ECO:0000256" key="5">
    <source>
        <dbReference type="SAM" id="Phobius"/>
    </source>
</evidence>
<dbReference type="Pfam" id="PF00990">
    <property type="entry name" value="GGDEF"/>
    <property type="match status" value="1"/>
</dbReference>
<evidence type="ECO:0000259" key="6">
    <source>
        <dbReference type="PROSITE" id="PS50839"/>
    </source>
</evidence>
<evidence type="ECO:0000256" key="1">
    <source>
        <dbReference type="ARBA" id="ARBA00004370"/>
    </source>
</evidence>
<dbReference type="GO" id="GO:0003824">
    <property type="term" value="F:catalytic activity"/>
    <property type="evidence" value="ECO:0007669"/>
    <property type="project" value="UniProtKB-ARBA"/>
</dbReference>
<dbReference type="PANTHER" id="PTHR46663:SF2">
    <property type="entry name" value="GGDEF DOMAIN-CONTAINING PROTEIN"/>
    <property type="match status" value="1"/>
</dbReference>
<dbReference type="AlphaFoldDB" id="A0A1T2KZ83"/>
<reference evidence="8 9" key="1">
    <citation type="submission" date="2016-11" db="EMBL/GenBank/DDBJ databases">
        <title>Mixed transmission modes and dynamic genome evolution in an obligate animal-bacterial symbiosis.</title>
        <authorList>
            <person name="Russell S.L."/>
            <person name="Corbett-Detig R.B."/>
            <person name="Cavanaugh C.M."/>
        </authorList>
    </citation>
    <scope>NUCLEOTIDE SEQUENCE [LARGE SCALE GENOMIC DNA]</scope>
    <source>
        <strain evidence="8">Sveles-Q1</strain>
    </source>
</reference>
<feature type="transmembrane region" description="Helical" evidence="5">
    <location>
        <begin position="295"/>
        <end position="317"/>
    </location>
</feature>
<dbReference type="InterPro" id="IPR006189">
    <property type="entry name" value="CHASE_dom"/>
</dbReference>
<comment type="caution">
    <text evidence="8">The sequence shown here is derived from an EMBL/GenBank/DDBJ whole genome shotgun (WGS) entry which is preliminary data.</text>
</comment>
<dbReference type="InterPro" id="IPR000160">
    <property type="entry name" value="GGDEF_dom"/>
</dbReference>
<dbReference type="InterPro" id="IPR052163">
    <property type="entry name" value="DGC-Regulatory_Protein"/>
</dbReference>
<dbReference type="GO" id="GO:0007165">
    <property type="term" value="P:signal transduction"/>
    <property type="evidence" value="ECO:0007669"/>
    <property type="project" value="UniProtKB-ARBA"/>
</dbReference>
<keyword evidence="2 5" id="KW-0812">Transmembrane</keyword>
<dbReference type="OrthoDB" id="9812260at2"/>
<dbReference type="PANTHER" id="PTHR46663">
    <property type="entry name" value="DIGUANYLATE CYCLASE DGCT-RELATED"/>
    <property type="match status" value="1"/>
</dbReference>
<accession>A0A1T2KZ83</accession>
<dbReference type="InterPro" id="IPR029787">
    <property type="entry name" value="Nucleotide_cyclase"/>
</dbReference>
<dbReference type="GO" id="GO:0016020">
    <property type="term" value="C:membrane"/>
    <property type="evidence" value="ECO:0007669"/>
    <property type="project" value="UniProtKB-SubCell"/>
</dbReference>
<dbReference type="Proteomes" id="UP000191110">
    <property type="component" value="Unassembled WGS sequence"/>
</dbReference>
<keyword evidence="3 5" id="KW-1133">Transmembrane helix</keyword>
<dbReference type="Pfam" id="PF03924">
    <property type="entry name" value="CHASE"/>
    <property type="match status" value="1"/>
</dbReference>
<dbReference type="PROSITE" id="PS50839">
    <property type="entry name" value="CHASE"/>
    <property type="match status" value="1"/>
</dbReference>
<dbReference type="EMBL" id="MPRL01000122">
    <property type="protein sequence ID" value="OOZ38153.1"/>
    <property type="molecule type" value="Genomic_DNA"/>
</dbReference>
<evidence type="ECO:0000256" key="2">
    <source>
        <dbReference type="ARBA" id="ARBA00022692"/>
    </source>
</evidence>
<comment type="subcellular location">
    <subcellularLocation>
        <location evidence="1">Membrane</location>
    </subcellularLocation>
</comment>
<proteinExistence type="predicted"/>
<dbReference type="InterPro" id="IPR043128">
    <property type="entry name" value="Rev_trsase/Diguanyl_cyclase"/>
</dbReference>
<evidence type="ECO:0000256" key="4">
    <source>
        <dbReference type="ARBA" id="ARBA00023136"/>
    </source>
</evidence>
<keyword evidence="4 5" id="KW-0472">Membrane</keyword>
<feature type="domain" description="GGDEF" evidence="7">
    <location>
        <begin position="364"/>
        <end position="497"/>
    </location>
</feature>
<feature type="domain" description="CHASE" evidence="6">
    <location>
        <begin position="52"/>
        <end position="188"/>
    </location>
</feature>
<evidence type="ECO:0000313" key="9">
    <source>
        <dbReference type="Proteomes" id="UP000191110"/>
    </source>
</evidence>
<dbReference type="SMART" id="SM01079">
    <property type="entry name" value="CHASE"/>
    <property type="match status" value="1"/>
</dbReference>
<name>A0A1T2KZ83_9GAMM</name>
<dbReference type="SMART" id="SM00267">
    <property type="entry name" value="GGDEF"/>
    <property type="match status" value="1"/>
</dbReference>
<gene>
    <name evidence="8" type="ORF">BOW53_16420</name>
</gene>
<evidence type="ECO:0000259" key="7">
    <source>
        <dbReference type="PROSITE" id="PS50887"/>
    </source>
</evidence>
<evidence type="ECO:0008006" key="10">
    <source>
        <dbReference type="Google" id="ProtNLM"/>
    </source>
</evidence>
<dbReference type="InterPro" id="IPR042240">
    <property type="entry name" value="CHASE_sf"/>
</dbReference>
<dbReference type="Gene3D" id="3.30.450.350">
    <property type="entry name" value="CHASE domain"/>
    <property type="match status" value="1"/>
</dbReference>
<dbReference type="Gene3D" id="3.30.70.270">
    <property type="match status" value="1"/>
</dbReference>
<protein>
    <recommendedName>
        <fullName evidence="10">GGDEF domain-containing protein</fullName>
    </recommendedName>
</protein>
<dbReference type="PROSITE" id="PS50887">
    <property type="entry name" value="GGDEF"/>
    <property type="match status" value="1"/>
</dbReference>
<organism evidence="8 9">
    <name type="scientific">Solemya pervernicosa gill symbiont</name>
    <dbReference type="NCBI Taxonomy" id="642797"/>
    <lineage>
        <taxon>Bacteria</taxon>
        <taxon>Pseudomonadati</taxon>
        <taxon>Pseudomonadota</taxon>
        <taxon>Gammaproteobacteria</taxon>
        <taxon>sulfur-oxidizing symbionts</taxon>
    </lineage>
</organism>
<evidence type="ECO:0000256" key="3">
    <source>
        <dbReference type="ARBA" id="ARBA00022989"/>
    </source>
</evidence>
<evidence type="ECO:0000313" key="8">
    <source>
        <dbReference type="EMBL" id="OOZ38153.1"/>
    </source>
</evidence>
<dbReference type="SUPFAM" id="SSF55073">
    <property type="entry name" value="Nucleotide cyclase"/>
    <property type="match status" value="1"/>
</dbReference>
<sequence length="503" mass="57956">MLLLSFSLLVKFEISDIREDFDQLSSSVLMHVNDRTRIYEASLEGFASYIAATPQVNLDNVRRYAQLIRKQFPYIYMMELSQRVTPAERTGLVRRMRTAGYADFEIHTFGYESDRKRHPVAEGVTTYPVVFIEPELPEAMDVLGLDLATTSATLDETVKRSMRAGRQMASRPFDMMEGGRSYLMFQPVVSQHQIEQATDVLSEPYYALMVVETKTLLPHWVQQREGLKASVWYRGVLPEQDQLLTSAQYENHDEFWLSWLFPTFEKSLQVNSGSQPFLLKIHYEVCWRDVDMMEIGIFSIMVIVTFLLASWFSIILYRKRVEQLTAHETLFNMANFDALTGLPNKNLLMDRVEQAIRHARRSNLRVALLYMDLDRFKAVNDNHGHKVGDLLLKRVVERIAVIVRSHDTLARLHGDEFVVLMSEVKHRRDVERLAGKIKALFNTSFTVYEESMMLDVSIGIALYPDDGMSGPVLLNLSDKRMYEDKRTGQELPAGGVDEVEEPI</sequence>
<dbReference type="CDD" id="cd01949">
    <property type="entry name" value="GGDEF"/>
    <property type="match status" value="1"/>
</dbReference>
<dbReference type="NCBIfam" id="TIGR00254">
    <property type="entry name" value="GGDEF"/>
    <property type="match status" value="1"/>
</dbReference>
<keyword evidence="9" id="KW-1185">Reference proteome</keyword>